<feature type="transmembrane region" description="Helical" evidence="1">
    <location>
        <begin position="42"/>
        <end position="61"/>
    </location>
</feature>
<name>A0A1R1JVY4_ALCXX</name>
<gene>
    <name evidence="2" type="ORF">BIZ92_23295</name>
</gene>
<accession>A0A1R1JVY4</accession>
<comment type="caution">
    <text evidence="2">The sequence shown here is derived from an EMBL/GenBank/DDBJ whole genome shotgun (WGS) entry which is preliminary data.</text>
</comment>
<sequence length="111" mass="12492">MDWKFFLGLTIPAVGAAFVWLTKVAREDPPLYAEIDGVLTRWIPTALFAVVFLMVFSMVTWDAGRGDVGFIGGILILGLLQLRSAFPFFRRVAALPRPHRETPAEEQRTTR</sequence>
<dbReference type="Proteomes" id="UP000187251">
    <property type="component" value="Unassembled WGS sequence"/>
</dbReference>
<dbReference type="RefSeq" id="WP_076410868.1">
    <property type="nucleotide sequence ID" value="NZ_MJMN01000009.1"/>
</dbReference>
<reference evidence="2 3" key="1">
    <citation type="submission" date="2016-09" db="EMBL/GenBank/DDBJ databases">
        <title>Phylogenomics of Achromobacter.</title>
        <authorList>
            <person name="Jeukens J."/>
            <person name="Freschi L."/>
            <person name="Vincent A.T."/>
            <person name="Emond-Rheault J.-G."/>
            <person name="Kukavica-Ibrulj I."/>
            <person name="Charette S.J."/>
            <person name="Levesque R.C."/>
        </authorList>
    </citation>
    <scope>NUCLEOTIDE SEQUENCE [LARGE SCALE GENOMIC DNA]</scope>
    <source>
        <strain evidence="2 3">AUS488</strain>
    </source>
</reference>
<organism evidence="2 3">
    <name type="scientific">Alcaligenes xylosoxydans xylosoxydans</name>
    <name type="common">Achromobacter xylosoxidans</name>
    <dbReference type="NCBI Taxonomy" id="85698"/>
    <lineage>
        <taxon>Bacteria</taxon>
        <taxon>Pseudomonadati</taxon>
        <taxon>Pseudomonadota</taxon>
        <taxon>Betaproteobacteria</taxon>
        <taxon>Burkholderiales</taxon>
        <taxon>Alcaligenaceae</taxon>
        <taxon>Achromobacter</taxon>
    </lineage>
</organism>
<dbReference type="EMBL" id="MJMN01000009">
    <property type="protein sequence ID" value="OMG89742.1"/>
    <property type="molecule type" value="Genomic_DNA"/>
</dbReference>
<dbReference type="AlphaFoldDB" id="A0A1R1JVY4"/>
<evidence type="ECO:0000313" key="3">
    <source>
        <dbReference type="Proteomes" id="UP000187251"/>
    </source>
</evidence>
<keyword evidence="1" id="KW-0472">Membrane</keyword>
<keyword evidence="1" id="KW-0812">Transmembrane</keyword>
<protein>
    <submittedName>
        <fullName evidence="2">Uncharacterized protein</fullName>
    </submittedName>
</protein>
<evidence type="ECO:0000256" key="1">
    <source>
        <dbReference type="SAM" id="Phobius"/>
    </source>
</evidence>
<keyword evidence="1" id="KW-1133">Transmembrane helix</keyword>
<feature type="transmembrane region" description="Helical" evidence="1">
    <location>
        <begin position="68"/>
        <end position="89"/>
    </location>
</feature>
<proteinExistence type="predicted"/>
<dbReference type="OrthoDB" id="9895876at2"/>
<evidence type="ECO:0000313" key="2">
    <source>
        <dbReference type="EMBL" id="OMG89742.1"/>
    </source>
</evidence>